<reference evidence="1 2" key="1">
    <citation type="journal article" date="2019" name="Sci. Rep.">
        <title>Orb-weaving spider Araneus ventricosus genome elucidates the spidroin gene catalogue.</title>
        <authorList>
            <person name="Kono N."/>
            <person name="Nakamura H."/>
            <person name="Ohtoshi R."/>
            <person name="Moran D.A.P."/>
            <person name="Shinohara A."/>
            <person name="Yoshida Y."/>
            <person name="Fujiwara M."/>
            <person name="Mori M."/>
            <person name="Tomita M."/>
            <person name="Arakawa K."/>
        </authorList>
    </citation>
    <scope>NUCLEOTIDE SEQUENCE [LARGE SCALE GENOMIC DNA]</scope>
</reference>
<organism evidence="1 2">
    <name type="scientific">Araneus ventricosus</name>
    <name type="common">Orbweaver spider</name>
    <name type="synonym">Epeira ventricosa</name>
    <dbReference type="NCBI Taxonomy" id="182803"/>
    <lineage>
        <taxon>Eukaryota</taxon>
        <taxon>Metazoa</taxon>
        <taxon>Ecdysozoa</taxon>
        <taxon>Arthropoda</taxon>
        <taxon>Chelicerata</taxon>
        <taxon>Arachnida</taxon>
        <taxon>Araneae</taxon>
        <taxon>Araneomorphae</taxon>
        <taxon>Entelegynae</taxon>
        <taxon>Araneoidea</taxon>
        <taxon>Araneidae</taxon>
        <taxon>Araneus</taxon>
    </lineage>
</organism>
<protein>
    <submittedName>
        <fullName evidence="1">Uncharacterized protein</fullName>
    </submittedName>
</protein>
<gene>
    <name evidence="1" type="ORF">AVEN_24916_1</name>
</gene>
<proteinExistence type="predicted"/>
<keyword evidence="2" id="KW-1185">Reference proteome</keyword>
<sequence>MSLFSTNLNAQGKECSSLSLNGNTLSTYSLWLSVIFLFYGQGCGHEQRFLAAMAKSSARNYRKRMAGHTWLFSPSWEVRPVIPAAVAHGYT</sequence>
<accession>A0A4Y2WK32</accession>
<evidence type="ECO:0000313" key="2">
    <source>
        <dbReference type="Proteomes" id="UP000499080"/>
    </source>
</evidence>
<evidence type="ECO:0000313" key="1">
    <source>
        <dbReference type="EMBL" id="GBO37006.1"/>
    </source>
</evidence>
<dbReference type="EMBL" id="BGPR01061305">
    <property type="protein sequence ID" value="GBO37006.1"/>
    <property type="molecule type" value="Genomic_DNA"/>
</dbReference>
<comment type="caution">
    <text evidence="1">The sequence shown here is derived from an EMBL/GenBank/DDBJ whole genome shotgun (WGS) entry which is preliminary data.</text>
</comment>
<name>A0A4Y2WK32_ARAVE</name>
<dbReference type="AlphaFoldDB" id="A0A4Y2WK32"/>
<dbReference type="Proteomes" id="UP000499080">
    <property type="component" value="Unassembled WGS sequence"/>
</dbReference>